<organism evidence="1">
    <name type="scientific">marine sediment metagenome</name>
    <dbReference type="NCBI Taxonomy" id="412755"/>
    <lineage>
        <taxon>unclassified sequences</taxon>
        <taxon>metagenomes</taxon>
        <taxon>ecological metagenomes</taxon>
    </lineage>
</organism>
<gene>
    <name evidence="1" type="ORF">LCGC14_2773620</name>
</gene>
<dbReference type="EMBL" id="LAZR01051326">
    <property type="protein sequence ID" value="KKK85408.1"/>
    <property type="molecule type" value="Genomic_DNA"/>
</dbReference>
<evidence type="ECO:0000313" key="1">
    <source>
        <dbReference type="EMBL" id="KKK85408.1"/>
    </source>
</evidence>
<dbReference type="AlphaFoldDB" id="A0A0F8YVH7"/>
<accession>A0A0F8YVH7</accession>
<sequence length="28" mass="3295">MSFGYFNPKTIFTLIIPIFGVKNYQKNI</sequence>
<protein>
    <submittedName>
        <fullName evidence="1">Uncharacterized protein</fullName>
    </submittedName>
</protein>
<reference evidence="1" key="1">
    <citation type="journal article" date="2015" name="Nature">
        <title>Complex archaea that bridge the gap between prokaryotes and eukaryotes.</title>
        <authorList>
            <person name="Spang A."/>
            <person name="Saw J.H."/>
            <person name="Jorgensen S.L."/>
            <person name="Zaremba-Niedzwiedzka K."/>
            <person name="Martijn J."/>
            <person name="Lind A.E."/>
            <person name="van Eijk R."/>
            <person name="Schleper C."/>
            <person name="Guy L."/>
            <person name="Ettema T.J."/>
        </authorList>
    </citation>
    <scope>NUCLEOTIDE SEQUENCE</scope>
</reference>
<name>A0A0F8YVH7_9ZZZZ</name>
<comment type="caution">
    <text evidence="1">The sequence shown here is derived from an EMBL/GenBank/DDBJ whole genome shotgun (WGS) entry which is preliminary data.</text>
</comment>
<feature type="non-terminal residue" evidence="1">
    <location>
        <position position="28"/>
    </location>
</feature>
<proteinExistence type="predicted"/>